<reference evidence="3 4" key="1">
    <citation type="submission" date="2019-02" db="EMBL/GenBank/DDBJ databases">
        <title>Deep-cultivation of Planctomycetes and their phenomic and genomic characterization uncovers novel biology.</title>
        <authorList>
            <person name="Wiegand S."/>
            <person name="Jogler M."/>
            <person name="Boedeker C."/>
            <person name="Pinto D."/>
            <person name="Vollmers J."/>
            <person name="Rivas-Marin E."/>
            <person name="Kohn T."/>
            <person name="Peeters S.H."/>
            <person name="Heuer A."/>
            <person name="Rast P."/>
            <person name="Oberbeckmann S."/>
            <person name="Bunk B."/>
            <person name="Jeske O."/>
            <person name="Meyerdierks A."/>
            <person name="Storesund J.E."/>
            <person name="Kallscheuer N."/>
            <person name="Luecker S."/>
            <person name="Lage O.M."/>
            <person name="Pohl T."/>
            <person name="Merkel B.J."/>
            <person name="Hornburger P."/>
            <person name="Mueller R.-W."/>
            <person name="Bruemmer F."/>
            <person name="Labrenz M."/>
            <person name="Spormann A.M."/>
            <person name="Op den Camp H."/>
            <person name="Overmann J."/>
            <person name="Amann R."/>
            <person name="Jetten M.S.M."/>
            <person name="Mascher T."/>
            <person name="Medema M.H."/>
            <person name="Devos D.P."/>
            <person name="Kaster A.-K."/>
            <person name="Ovreas L."/>
            <person name="Rohde M."/>
            <person name="Galperin M.Y."/>
            <person name="Jogler C."/>
        </authorList>
    </citation>
    <scope>NUCLEOTIDE SEQUENCE [LARGE SCALE GENOMIC DNA]</scope>
    <source>
        <strain evidence="3 4">ETA_A1</strain>
    </source>
</reference>
<dbReference type="OrthoDB" id="291835at2"/>
<evidence type="ECO:0000313" key="3">
    <source>
        <dbReference type="EMBL" id="QDU22429.1"/>
    </source>
</evidence>
<accession>A0A517XY48</accession>
<dbReference type="Proteomes" id="UP000319576">
    <property type="component" value="Chromosome"/>
</dbReference>
<dbReference type="Pfam" id="PF11127">
    <property type="entry name" value="YgaP-like_TM"/>
    <property type="match status" value="1"/>
</dbReference>
<protein>
    <recommendedName>
        <fullName evidence="2">Inner membrane protein YgaP-like transmembrane domain-containing protein</fullName>
    </recommendedName>
</protein>
<organism evidence="3 4">
    <name type="scientific">Urbifossiella limnaea</name>
    <dbReference type="NCBI Taxonomy" id="2528023"/>
    <lineage>
        <taxon>Bacteria</taxon>
        <taxon>Pseudomonadati</taxon>
        <taxon>Planctomycetota</taxon>
        <taxon>Planctomycetia</taxon>
        <taxon>Gemmatales</taxon>
        <taxon>Gemmataceae</taxon>
        <taxon>Urbifossiella</taxon>
    </lineage>
</organism>
<proteinExistence type="predicted"/>
<dbReference type="KEGG" id="uli:ETAA1_44090"/>
<keyword evidence="4" id="KW-1185">Reference proteome</keyword>
<gene>
    <name evidence="3" type="ORF">ETAA1_44090</name>
</gene>
<sequence length="94" mass="9096">MAEGTIGTVNYPMTRQGVRDLDHPVRPSTGGGVNVGPAERAASALGGALLAGLGIGKGGATGLAMAAVGAALAYRGYSGHCSAYSALGVDTNHG</sequence>
<evidence type="ECO:0000256" key="1">
    <source>
        <dbReference type="SAM" id="MobiDB-lite"/>
    </source>
</evidence>
<dbReference type="InterPro" id="IPR021309">
    <property type="entry name" value="YgaP-like_TM"/>
</dbReference>
<evidence type="ECO:0000313" key="4">
    <source>
        <dbReference type="Proteomes" id="UP000319576"/>
    </source>
</evidence>
<feature type="domain" description="Inner membrane protein YgaP-like transmembrane" evidence="2">
    <location>
        <begin position="33"/>
        <end position="92"/>
    </location>
</feature>
<evidence type="ECO:0000259" key="2">
    <source>
        <dbReference type="Pfam" id="PF11127"/>
    </source>
</evidence>
<dbReference type="AlphaFoldDB" id="A0A517XY48"/>
<feature type="region of interest" description="Disordered" evidence="1">
    <location>
        <begin position="1"/>
        <end position="35"/>
    </location>
</feature>
<dbReference type="RefSeq" id="WP_145242152.1">
    <property type="nucleotide sequence ID" value="NZ_CP036273.1"/>
</dbReference>
<name>A0A517XY48_9BACT</name>
<dbReference type="EMBL" id="CP036273">
    <property type="protein sequence ID" value="QDU22429.1"/>
    <property type="molecule type" value="Genomic_DNA"/>
</dbReference>